<evidence type="ECO:0000313" key="1">
    <source>
        <dbReference type="EMBL" id="EAX98970.1"/>
    </source>
</evidence>
<name>A2F7X6_TRIV3</name>
<dbReference type="KEGG" id="tva:4756773"/>
<dbReference type="SUPFAM" id="SSF53448">
    <property type="entry name" value="Nucleotide-diphospho-sugar transferases"/>
    <property type="match status" value="1"/>
</dbReference>
<dbReference type="VEuPathDB" id="TrichDB:TVAG_431790"/>
<dbReference type="VEuPathDB" id="TrichDB:TVAGG3_0671470"/>
<evidence type="ECO:0000313" key="2">
    <source>
        <dbReference type="Proteomes" id="UP000001542"/>
    </source>
</evidence>
<reference evidence="1" key="2">
    <citation type="journal article" date="2007" name="Science">
        <title>Draft genome sequence of the sexually transmitted pathogen Trichomonas vaginalis.</title>
        <authorList>
            <person name="Carlton J.M."/>
            <person name="Hirt R.P."/>
            <person name="Silva J.C."/>
            <person name="Delcher A.L."/>
            <person name="Schatz M."/>
            <person name="Zhao Q."/>
            <person name="Wortman J.R."/>
            <person name="Bidwell S.L."/>
            <person name="Alsmark U.C.M."/>
            <person name="Besteiro S."/>
            <person name="Sicheritz-Ponten T."/>
            <person name="Noel C.J."/>
            <person name="Dacks J.B."/>
            <person name="Foster P.G."/>
            <person name="Simillion C."/>
            <person name="Van de Peer Y."/>
            <person name="Miranda-Saavedra D."/>
            <person name="Barton G.J."/>
            <person name="Westrop G.D."/>
            <person name="Mueller S."/>
            <person name="Dessi D."/>
            <person name="Fiori P.L."/>
            <person name="Ren Q."/>
            <person name="Paulsen I."/>
            <person name="Zhang H."/>
            <person name="Bastida-Corcuera F.D."/>
            <person name="Simoes-Barbosa A."/>
            <person name="Brown M.T."/>
            <person name="Hayes R.D."/>
            <person name="Mukherjee M."/>
            <person name="Okumura C.Y."/>
            <person name="Schneider R."/>
            <person name="Smith A.J."/>
            <person name="Vanacova S."/>
            <person name="Villalvazo M."/>
            <person name="Haas B.J."/>
            <person name="Pertea M."/>
            <person name="Feldblyum T.V."/>
            <person name="Utterback T.R."/>
            <person name="Shu C.L."/>
            <person name="Osoegawa K."/>
            <person name="de Jong P.J."/>
            <person name="Hrdy I."/>
            <person name="Horvathova L."/>
            <person name="Zubacova Z."/>
            <person name="Dolezal P."/>
            <person name="Malik S.B."/>
            <person name="Logsdon J.M. Jr."/>
            <person name="Henze K."/>
            <person name="Gupta A."/>
            <person name="Wang C.C."/>
            <person name="Dunne R.L."/>
            <person name="Upcroft J.A."/>
            <person name="Upcroft P."/>
            <person name="White O."/>
            <person name="Salzberg S.L."/>
            <person name="Tang P."/>
            <person name="Chiu C.-H."/>
            <person name="Lee Y.-S."/>
            <person name="Embley T.M."/>
            <person name="Coombs G.H."/>
            <person name="Mottram J.C."/>
            <person name="Tachezy J."/>
            <person name="Fraser-Liggett C.M."/>
            <person name="Johnson P.J."/>
        </authorList>
    </citation>
    <scope>NUCLEOTIDE SEQUENCE [LARGE SCALE GENOMIC DNA]</scope>
    <source>
        <strain evidence="1">G3</strain>
    </source>
</reference>
<reference evidence="1" key="1">
    <citation type="submission" date="2006-10" db="EMBL/GenBank/DDBJ databases">
        <authorList>
            <person name="Amadeo P."/>
            <person name="Zhao Q."/>
            <person name="Wortman J."/>
            <person name="Fraser-Liggett C."/>
            <person name="Carlton J."/>
        </authorList>
    </citation>
    <scope>NUCLEOTIDE SEQUENCE</scope>
    <source>
        <strain evidence="1">G3</strain>
    </source>
</reference>
<dbReference type="InParanoid" id="A2F7X6"/>
<proteinExistence type="predicted"/>
<protein>
    <submittedName>
        <fullName evidence="1">Uncharacterized protein</fullName>
    </submittedName>
</protein>
<organism evidence="1 2">
    <name type="scientific">Trichomonas vaginalis (strain ATCC PRA-98 / G3)</name>
    <dbReference type="NCBI Taxonomy" id="412133"/>
    <lineage>
        <taxon>Eukaryota</taxon>
        <taxon>Metamonada</taxon>
        <taxon>Parabasalia</taxon>
        <taxon>Trichomonadida</taxon>
        <taxon>Trichomonadidae</taxon>
        <taxon>Trichomonas</taxon>
    </lineage>
</organism>
<dbReference type="AlphaFoldDB" id="A2F7X6"/>
<dbReference type="RefSeq" id="XP_001311900.1">
    <property type="nucleotide sequence ID" value="XM_001311899.1"/>
</dbReference>
<dbReference type="EMBL" id="DS113655">
    <property type="protein sequence ID" value="EAX98970.1"/>
    <property type="molecule type" value="Genomic_DNA"/>
</dbReference>
<dbReference type="InterPro" id="IPR029044">
    <property type="entry name" value="Nucleotide-diphossugar_trans"/>
</dbReference>
<dbReference type="Proteomes" id="UP000001542">
    <property type="component" value="Unassembled WGS sequence"/>
</dbReference>
<gene>
    <name evidence="1" type="ORF">TVAG_431790</name>
</gene>
<accession>A2F7X6</accession>
<sequence>MTVLKTKEYDWNMAKEVDPFANITIKGGFSLDKKFEIDFNQSEEYIKQKLDLDGCKLCRSGIVNISNSTQKDLVVMCAFRRMDDAYPNIRSIRSAGCKATIVIFTDKLPKHEKLFQKCGVLISVIPGTENLPKTEMMYFRFIAMKIFLEHHKDDFDRVLYVDIFDSYYQADPFTGTVSNNTIYVSSEKTYHRESGWSLDWARNLKGIDFYRFFGDKLIFCGGTFLADTYTMLKVATLVSSMVKKNYETFLVDQIAYDWVLASDIPERLGINVLVNPHFASIHFKIDDYHDNAIGNISYEGDGFKPAILHQVTRRDSLVKIFFDACKAEWNDRMK</sequence>
<keyword evidence="2" id="KW-1185">Reference proteome</keyword>